<keyword evidence="2" id="KW-0479">Metal-binding</keyword>
<dbReference type="InterPro" id="IPR000688">
    <property type="entry name" value="HypA/HybF"/>
</dbReference>
<comment type="caution">
    <text evidence="4">The sequence shown here is derived from an EMBL/GenBank/DDBJ whole genome shotgun (WGS) entry which is preliminary data.</text>
</comment>
<sequence length="114" mass="12414">MHEVSLARNMLSSVEEAVRREGGGTVKVVHCRIGELAGVSVDALSFAFDVLSRGTPAEGGRIECERIPLRTRCRDCGKEFAPGEVVLACPACGGRMDIRSGREMEVDYILMDEE</sequence>
<keyword evidence="1" id="KW-0533">Nickel</keyword>
<keyword evidence="3" id="KW-0862">Zinc</keyword>
<dbReference type="HAMAP" id="MF_00213">
    <property type="entry name" value="HypA_HybF"/>
    <property type="match status" value="1"/>
</dbReference>
<organism evidence="4">
    <name type="scientific">Eiseniibacteriota bacterium</name>
    <dbReference type="NCBI Taxonomy" id="2212470"/>
    <lineage>
        <taxon>Bacteria</taxon>
        <taxon>Candidatus Eiseniibacteriota</taxon>
    </lineage>
</organism>
<evidence type="ECO:0000256" key="3">
    <source>
        <dbReference type="ARBA" id="ARBA00022833"/>
    </source>
</evidence>
<dbReference type="PANTHER" id="PTHR34535:SF3">
    <property type="entry name" value="HYDROGENASE MATURATION FACTOR HYPA"/>
    <property type="match status" value="1"/>
</dbReference>
<evidence type="ECO:0000313" key="4">
    <source>
        <dbReference type="EMBL" id="HER43433.1"/>
    </source>
</evidence>
<dbReference type="Proteomes" id="UP000886069">
    <property type="component" value="Unassembled WGS sequence"/>
</dbReference>
<reference evidence="4" key="1">
    <citation type="journal article" date="2020" name="mSystems">
        <title>Genome- and Community-Level Interaction Insights into Carbon Utilization and Element Cycling Functions of Hydrothermarchaeota in Hydrothermal Sediment.</title>
        <authorList>
            <person name="Zhou Z."/>
            <person name="Liu Y."/>
            <person name="Xu W."/>
            <person name="Pan J."/>
            <person name="Luo Z.H."/>
            <person name="Li M."/>
        </authorList>
    </citation>
    <scope>NUCLEOTIDE SEQUENCE [LARGE SCALE GENOMIC DNA]</scope>
    <source>
        <strain evidence="4">SpSt-1233</strain>
    </source>
</reference>
<gene>
    <name evidence="4" type="primary">hypA</name>
    <name evidence="4" type="ORF">ENO08_03130</name>
</gene>
<evidence type="ECO:0000256" key="2">
    <source>
        <dbReference type="ARBA" id="ARBA00022723"/>
    </source>
</evidence>
<dbReference type="GO" id="GO:0016151">
    <property type="term" value="F:nickel cation binding"/>
    <property type="evidence" value="ECO:0007669"/>
    <property type="project" value="InterPro"/>
</dbReference>
<dbReference type="NCBIfam" id="TIGR00100">
    <property type="entry name" value="hypA"/>
    <property type="match status" value="1"/>
</dbReference>
<dbReference type="EMBL" id="DSEC01000222">
    <property type="protein sequence ID" value="HER43433.1"/>
    <property type="molecule type" value="Genomic_DNA"/>
</dbReference>
<dbReference type="GO" id="GO:0051604">
    <property type="term" value="P:protein maturation"/>
    <property type="evidence" value="ECO:0007669"/>
    <property type="project" value="InterPro"/>
</dbReference>
<dbReference type="PANTHER" id="PTHR34535">
    <property type="entry name" value="HYDROGENASE MATURATION FACTOR HYPA"/>
    <property type="match status" value="1"/>
</dbReference>
<feature type="non-terminal residue" evidence="4">
    <location>
        <position position="114"/>
    </location>
</feature>
<protein>
    <submittedName>
        <fullName evidence="4">Hydrogenase maturation nickel metallochaperone HypA</fullName>
    </submittedName>
</protein>
<proteinExistence type="inferred from homology"/>
<accession>A0A7V2AUD3</accession>
<dbReference type="Pfam" id="PF01155">
    <property type="entry name" value="HypA"/>
    <property type="match status" value="1"/>
</dbReference>
<dbReference type="AlphaFoldDB" id="A0A7V2AUD3"/>
<name>A0A7V2AUD3_UNCEI</name>
<dbReference type="GO" id="GO:0008270">
    <property type="term" value="F:zinc ion binding"/>
    <property type="evidence" value="ECO:0007669"/>
    <property type="project" value="TreeGrafter"/>
</dbReference>
<dbReference type="PIRSF" id="PIRSF004761">
    <property type="entry name" value="Hydrgn_mat_HypA"/>
    <property type="match status" value="1"/>
</dbReference>
<evidence type="ECO:0000256" key="1">
    <source>
        <dbReference type="ARBA" id="ARBA00022596"/>
    </source>
</evidence>
<dbReference type="Gene3D" id="3.30.2320.80">
    <property type="match status" value="1"/>
</dbReference>